<gene>
    <name evidence="2" type="ORF">GCM10007053_17550</name>
</gene>
<organism evidence="2 3">
    <name type="scientific">Parahalioglobus pacificus</name>
    <dbReference type="NCBI Taxonomy" id="930806"/>
    <lineage>
        <taxon>Bacteria</taxon>
        <taxon>Pseudomonadati</taxon>
        <taxon>Pseudomonadota</taxon>
        <taxon>Gammaproteobacteria</taxon>
        <taxon>Cellvibrionales</taxon>
        <taxon>Halieaceae</taxon>
        <taxon>Parahalioglobus</taxon>
    </lineage>
</organism>
<protein>
    <submittedName>
        <fullName evidence="2">Uncharacterized protein</fullName>
    </submittedName>
</protein>
<reference evidence="2" key="1">
    <citation type="journal article" date="2014" name="Int. J. Syst. Evol. Microbiol.">
        <title>Complete genome sequence of Corynebacterium casei LMG S-19264T (=DSM 44701T), isolated from a smear-ripened cheese.</title>
        <authorList>
            <consortium name="US DOE Joint Genome Institute (JGI-PGF)"/>
            <person name="Walter F."/>
            <person name="Albersmeier A."/>
            <person name="Kalinowski J."/>
            <person name="Ruckert C."/>
        </authorList>
    </citation>
    <scope>NUCLEOTIDE SEQUENCE</scope>
    <source>
        <strain evidence="2">KCTC 23430</strain>
    </source>
</reference>
<evidence type="ECO:0000313" key="3">
    <source>
        <dbReference type="Proteomes" id="UP000644693"/>
    </source>
</evidence>
<keyword evidence="3" id="KW-1185">Reference proteome</keyword>
<dbReference type="Proteomes" id="UP000644693">
    <property type="component" value="Unassembled WGS sequence"/>
</dbReference>
<dbReference type="AlphaFoldDB" id="A0A918XJ00"/>
<sequence>MAMTLAANEIRRRTYLQALGIDQYVSRRNLPGAAPTRRLIIQSAQPKTAPLASGAAPIVPATEPPLQAPSGMLREALNQTRDAKPESSSPMAAETAPPAEQTVEQFSVAVLRSGGWLWLQDLAGLPLAREQVQLVAAMGKALAPGASVETLPQFDWPMHQNQQLDLGTEAAAMTLNTFLARHLTDTCQGLVLLGEQTVSRLGGLAPESARCLILPATRDLLATPGLKQQAWRLLKPHAQH</sequence>
<proteinExistence type="predicted"/>
<evidence type="ECO:0000256" key="1">
    <source>
        <dbReference type="SAM" id="MobiDB-lite"/>
    </source>
</evidence>
<name>A0A918XJ00_9GAMM</name>
<reference evidence="2" key="2">
    <citation type="submission" date="2020-09" db="EMBL/GenBank/DDBJ databases">
        <authorList>
            <person name="Sun Q."/>
            <person name="Kim S."/>
        </authorList>
    </citation>
    <scope>NUCLEOTIDE SEQUENCE</scope>
    <source>
        <strain evidence="2">KCTC 23430</strain>
    </source>
</reference>
<dbReference type="EMBL" id="BMYM01000001">
    <property type="protein sequence ID" value="GHD32822.1"/>
    <property type="molecule type" value="Genomic_DNA"/>
</dbReference>
<accession>A0A918XJ00</accession>
<feature type="region of interest" description="Disordered" evidence="1">
    <location>
        <begin position="78"/>
        <end position="100"/>
    </location>
</feature>
<comment type="caution">
    <text evidence="2">The sequence shown here is derived from an EMBL/GenBank/DDBJ whole genome shotgun (WGS) entry which is preliminary data.</text>
</comment>
<evidence type="ECO:0000313" key="2">
    <source>
        <dbReference type="EMBL" id="GHD32822.1"/>
    </source>
</evidence>